<name>A0A9P6DH38_PLEER</name>
<accession>A0A9P6DH38</accession>
<feature type="compositionally biased region" description="Polar residues" evidence="1">
    <location>
        <begin position="102"/>
        <end position="115"/>
    </location>
</feature>
<comment type="caution">
    <text evidence="2">The sequence shown here is derived from an EMBL/GenBank/DDBJ whole genome shotgun (WGS) entry which is preliminary data.</text>
</comment>
<dbReference type="Proteomes" id="UP000807025">
    <property type="component" value="Unassembled WGS sequence"/>
</dbReference>
<gene>
    <name evidence="2" type="ORF">BDN71DRAFT_1446910</name>
</gene>
<proteinExistence type="predicted"/>
<dbReference type="EMBL" id="MU154557">
    <property type="protein sequence ID" value="KAF9495970.1"/>
    <property type="molecule type" value="Genomic_DNA"/>
</dbReference>
<evidence type="ECO:0000256" key="1">
    <source>
        <dbReference type="SAM" id="MobiDB-lite"/>
    </source>
</evidence>
<keyword evidence="3" id="KW-1185">Reference proteome</keyword>
<protein>
    <submittedName>
        <fullName evidence="2">Uncharacterized protein</fullName>
    </submittedName>
</protein>
<dbReference type="AlphaFoldDB" id="A0A9P6DH38"/>
<organism evidence="2 3">
    <name type="scientific">Pleurotus eryngii</name>
    <name type="common">Boletus of the steppes</name>
    <dbReference type="NCBI Taxonomy" id="5323"/>
    <lineage>
        <taxon>Eukaryota</taxon>
        <taxon>Fungi</taxon>
        <taxon>Dikarya</taxon>
        <taxon>Basidiomycota</taxon>
        <taxon>Agaricomycotina</taxon>
        <taxon>Agaricomycetes</taxon>
        <taxon>Agaricomycetidae</taxon>
        <taxon>Agaricales</taxon>
        <taxon>Pleurotineae</taxon>
        <taxon>Pleurotaceae</taxon>
        <taxon>Pleurotus</taxon>
    </lineage>
</organism>
<evidence type="ECO:0000313" key="3">
    <source>
        <dbReference type="Proteomes" id="UP000807025"/>
    </source>
</evidence>
<evidence type="ECO:0000313" key="2">
    <source>
        <dbReference type="EMBL" id="KAF9495970.1"/>
    </source>
</evidence>
<reference evidence="2" key="1">
    <citation type="submission" date="2020-11" db="EMBL/GenBank/DDBJ databases">
        <authorList>
            <consortium name="DOE Joint Genome Institute"/>
            <person name="Ahrendt S."/>
            <person name="Riley R."/>
            <person name="Andreopoulos W."/>
            <person name="Labutti K."/>
            <person name="Pangilinan J."/>
            <person name="Ruiz-Duenas F.J."/>
            <person name="Barrasa J.M."/>
            <person name="Sanchez-Garcia M."/>
            <person name="Camarero S."/>
            <person name="Miyauchi S."/>
            <person name="Serrano A."/>
            <person name="Linde D."/>
            <person name="Babiker R."/>
            <person name="Drula E."/>
            <person name="Ayuso-Fernandez I."/>
            <person name="Pacheco R."/>
            <person name="Padilla G."/>
            <person name="Ferreira P."/>
            <person name="Barriuso J."/>
            <person name="Kellner H."/>
            <person name="Castanera R."/>
            <person name="Alfaro M."/>
            <person name="Ramirez L."/>
            <person name="Pisabarro A.G."/>
            <person name="Kuo A."/>
            <person name="Tritt A."/>
            <person name="Lipzen A."/>
            <person name="He G."/>
            <person name="Yan M."/>
            <person name="Ng V."/>
            <person name="Cullen D."/>
            <person name="Martin F."/>
            <person name="Rosso M.-N."/>
            <person name="Henrissat B."/>
            <person name="Hibbett D."/>
            <person name="Martinez A.T."/>
            <person name="Grigoriev I.V."/>
        </authorList>
    </citation>
    <scope>NUCLEOTIDE SEQUENCE</scope>
    <source>
        <strain evidence="2">ATCC 90797</strain>
    </source>
</reference>
<feature type="region of interest" description="Disordered" evidence="1">
    <location>
        <begin position="102"/>
        <end position="121"/>
    </location>
</feature>
<sequence length="121" mass="13664">MWFVCKLVRATSHPLPLFASFLVALFSNNRGRHIRHLFPRRYRCRRRLSPSFSSSSLPHLSTDARRLMGNGLSGPENVVLLRSYQYMPSSFAKPQGNHLLANSSLPRIPSTTSQPIDVASK</sequence>